<dbReference type="OrthoDB" id="624345at2759"/>
<dbReference type="FunFam" id="3.30.710.10:FF:000168">
    <property type="entry name" value="BTB/POZ domain-containing protein At1g03010"/>
    <property type="match status" value="1"/>
</dbReference>
<comment type="similarity">
    <text evidence="4">Belongs to the NPH3 family.</text>
</comment>
<dbReference type="Gene3D" id="3.30.710.10">
    <property type="entry name" value="Potassium Channel Kv1.1, Chain A"/>
    <property type="match status" value="1"/>
</dbReference>
<organism evidence="8 9">
    <name type="scientific">Amborella trichopoda</name>
    <dbReference type="NCBI Taxonomy" id="13333"/>
    <lineage>
        <taxon>Eukaryota</taxon>
        <taxon>Viridiplantae</taxon>
        <taxon>Streptophyta</taxon>
        <taxon>Embryophyta</taxon>
        <taxon>Tracheophyta</taxon>
        <taxon>Spermatophyta</taxon>
        <taxon>Magnoliopsida</taxon>
        <taxon>Amborellales</taxon>
        <taxon>Amborellaceae</taxon>
        <taxon>Amborella</taxon>
    </lineage>
</organism>
<dbReference type="EMBL" id="KI393908">
    <property type="protein sequence ID" value="ERN06330.1"/>
    <property type="molecule type" value="Genomic_DNA"/>
</dbReference>
<keyword evidence="9" id="KW-1185">Reference proteome</keyword>
<feature type="domain" description="BTB" evidence="6">
    <location>
        <begin position="39"/>
        <end position="107"/>
    </location>
</feature>
<dbReference type="GO" id="GO:0016567">
    <property type="term" value="P:protein ubiquitination"/>
    <property type="evidence" value="ECO:0007669"/>
    <property type="project" value="UniProtKB-UniPathway"/>
</dbReference>
<dbReference type="Proteomes" id="UP000017836">
    <property type="component" value="Unassembled WGS sequence"/>
</dbReference>
<dbReference type="Pfam" id="PF03000">
    <property type="entry name" value="NPH3"/>
    <property type="match status" value="1"/>
</dbReference>
<dbReference type="SUPFAM" id="SSF54695">
    <property type="entry name" value="POZ domain"/>
    <property type="match status" value="1"/>
</dbReference>
<name>W1PGV8_AMBTC</name>
<dbReference type="OMA" id="HISNIIG"/>
<protein>
    <recommendedName>
        <fullName evidence="10">NPH3 domain-containing protein</fullName>
    </recommendedName>
</protein>
<keyword evidence="2" id="KW-0597">Phosphoprotein</keyword>
<comment type="pathway">
    <text evidence="1">Protein modification; protein ubiquitination.</text>
</comment>
<feature type="domain" description="NPH3" evidence="7">
    <location>
        <begin position="215"/>
        <end position="497"/>
    </location>
</feature>
<evidence type="ECO:0000256" key="2">
    <source>
        <dbReference type="ARBA" id="ARBA00022553"/>
    </source>
</evidence>
<evidence type="ECO:0000259" key="7">
    <source>
        <dbReference type="PROSITE" id="PS51649"/>
    </source>
</evidence>
<evidence type="ECO:0000256" key="4">
    <source>
        <dbReference type="PROSITE-ProRule" id="PRU00982"/>
    </source>
</evidence>
<dbReference type="Pfam" id="PF00651">
    <property type="entry name" value="BTB"/>
    <property type="match status" value="1"/>
</dbReference>
<proteinExistence type="inferred from homology"/>
<accession>W1PGV8</accession>
<dbReference type="PANTHER" id="PTHR32370">
    <property type="entry name" value="OS12G0117600 PROTEIN"/>
    <property type="match status" value="1"/>
</dbReference>
<dbReference type="AlphaFoldDB" id="W1PGV8"/>
<evidence type="ECO:0000313" key="9">
    <source>
        <dbReference type="Proteomes" id="UP000017836"/>
    </source>
</evidence>
<dbReference type="HOGENOM" id="CLU_005994_6_0_1"/>
<dbReference type="UniPathway" id="UPA00143"/>
<evidence type="ECO:0000256" key="5">
    <source>
        <dbReference type="SAM" id="MobiDB-lite"/>
    </source>
</evidence>
<sequence length="616" mass="69339">MGAATVTDLKRGIVLKRSIRWAPSTMQKTSDWLLTDVPSDLTVEVGSKNFSLHKFPLASQSGRIRKLLAQPKDVKITKINLSDIPGGPEAFEHAAKFCYGVSLEITASNVAMLRCAADYLEMTEEYGQGSLESRTERHLNEIVIPSIPLSVTVLHRCETLIPSAEETKIICRCINAIASNACKEQLSSGLSKLEHSGSTKATSETQLGFGPNQPDWWGKSLIVLNMDLFQRVLGAMKSKGLKQDIISRILMHYAHSSLLNLTASYKSKGRFSEGELQKQRLLVEAIVCLLPTPSKRSTVPLGFLSGLLKTCLAVDASPSSREELERRIGMQLDQAILDDLLIPIKSKDDKTPLFDTDAVHRMFMYFLQLVDEDREGERMHDGSESPGSTEQNTNLKVSKLMDNYLTEVAGDPNVSPCKFIPLAELLPDHVRLVYDGLYRAIDIFLKVHPSIKESERYKLCKNIDCQKLSPEACSHAAQNERLPVQMAVQILYFEQLRLRNEMQVGHDHHFGSFHSSQTQKYSGGSPRDSYASVRRENKELKLELTRIRMRLNDLEKDHVSIRKELVKTNPANKILTSFTKKLKKLNALLWAKDTKKINNTTKVPSDIRFLIPKKRR</sequence>
<feature type="region of interest" description="Disordered" evidence="5">
    <location>
        <begin position="513"/>
        <end position="532"/>
    </location>
</feature>
<evidence type="ECO:0000256" key="3">
    <source>
        <dbReference type="ARBA" id="ARBA00022786"/>
    </source>
</evidence>
<dbReference type="SMART" id="SM00225">
    <property type="entry name" value="BTB"/>
    <property type="match status" value="1"/>
</dbReference>
<dbReference type="InterPro" id="IPR011333">
    <property type="entry name" value="SKP1/BTB/POZ_sf"/>
</dbReference>
<keyword evidence="3" id="KW-0833">Ubl conjugation pathway</keyword>
<evidence type="ECO:0000313" key="8">
    <source>
        <dbReference type="EMBL" id="ERN06330.1"/>
    </source>
</evidence>
<gene>
    <name evidence="8" type="ORF">AMTR_s00016p00237490</name>
</gene>
<dbReference type="Gramene" id="ERN06330">
    <property type="protein sequence ID" value="ERN06330"/>
    <property type="gene ID" value="AMTR_s00016p00237490"/>
</dbReference>
<evidence type="ECO:0000259" key="6">
    <source>
        <dbReference type="PROSITE" id="PS50097"/>
    </source>
</evidence>
<dbReference type="eggNOG" id="ENOG502QSDZ">
    <property type="taxonomic scope" value="Eukaryota"/>
</dbReference>
<dbReference type="InterPro" id="IPR027356">
    <property type="entry name" value="NPH3_dom"/>
</dbReference>
<dbReference type="InterPro" id="IPR000210">
    <property type="entry name" value="BTB/POZ_dom"/>
</dbReference>
<reference evidence="9" key="1">
    <citation type="journal article" date="2013" name="Science">
        <title>The Amborella genome and the evolution of flowering plants.</title>
        <authorList>
            <consortium name="Amborella Genome Project"/>
        </authorList>
    </citation>
    <scope>NUCLEOTIDE SEQUENCE [LARGE SCALE GENOMIC DNA]</scope>
</reference>
<evidence type="ECO:0000256" key="1">
    <source>
        <dbReference type="ARBA" id="ARBA00004906"/>
    </source>
</evidence>
<dbReference type="InterPro" id="IPR043454">
    <property type="entry name" value="NPH3/RPT2-like"/>
</dbReference>
<evidence type="ECO:0008006" key="10">
    <source>
        <dbReference type="Google" id="ProtNLM"/>
    </source>
</evidence>
<dbReference type="PROSITE" id="PS50097">
    <property type="entry name" value="BTB"/>
    <property type="match status" value="1"/>
</dbReference>
<dbReference type="PROSITE" id="PS51649">
    <property type="entry name" value="NPH3"/>
    <property type="match status" value="1"/>
</dbReference>
<dbReference type="KEGG" id="atr:18434523"/>